<proteinExistence type="predicted"/>
<evidence type="ECO:0000313" key="1">
    <source>
        <dbReference type="EMBL" id="GMH21337.1"/>
    </source>
</evidence>
<sequence length="137" mass="14822">MSLKDACEYPDSLLWLPDVCSLQVVVNTGPDLTIGSISVANSTHKDLFDESMPERPVNAGASPLIASWSAVYFDSKIAGMRMTPSHSNISCPDSSMAAAPPRSPQQLLAHFDSILDKEDFHDTSLDALQMLLEANIT</sequence>
<evidence type="ECO:0000313" key="2">
    <source>
        <dbReference type="Proteomes" id="UP001279734"/>
    </source>
</evidence>
<reference evidence="1" key="1">
    <citation type="submission" date="2023-05" db="EMBL/GenBank/DDBJ databases">
        <title>Nepenthes gracilis genome sequencing.</title>
        <authorList>
            <person name="Fukushima K."/>
        </authorList>
    </citation>
    <scope>NUCLEOTIDE SEQUENCE</scope>
    <source>
        <strain evidence="1">SING2019-196</strain>
    </source>
</reference>
<name>A0AAD3T240_NEPGR</name>
<comment type="caution">
    <text evidence="1">The sequence shown here is derived from an EMBL/GenBank/DDBJ whole genome shotgun (WGS) entry which is preliminary data.</text>
</comment>
<keyword evidence="2" id="KW-1185">Reference proteome</keyword>
<gene>
    <name evidence="1" type="ORF">Nepgr_023179</name>
</gene>
<accession>A0AAD3T240</accession>
<dbReference type="EMBL" id="BSYO01000023">
    <property type="protein sequence ID" value="GMH21337.1"/>
    <property type="molecule type" value="Genomic_DNA"/>
</dbReference>
<organism evidence="1 2">
    <name type="scientific">Nepenthes gracilis</name>
    <name type="common">Slender pitcher plant</name>
    <dbReference type="NCBI Taxonomy" id="150966"/>
    <lineage>
        <taxon>Eukaryota</taxon>
        <taxon>Viridiplantae</taxon>
        <taxon>Streptophyta</taxon>
        <taxon>Embryophyta</taxon>
        <taxon>Tracheophyta</taxon>
        <taxon>Spermatophyta</taxon>
        <taxon>Magnoliopsida</taxon>
        <taxon>eudicotyledons</taxon>
        <taxon>Gunneridae</taxon>
        <taxon>Pentapetalae</taxon>
        <taxon>Caryophyllales</taxon>
        <taxon>Nepenthaceae</taxon>
        <taxon>Nepenthes</taxon>
    </lineage>
</organism>
<dbReference type="Proteomes" id="UP001279734">
    <property type="component" value="Unassembled WGS sequence"/>
</dbReference>
<protein>
    <submittedName>
        <fullName evidence="1">Uncharacterized protein</fullName>
    </submittedName>
</protein>
<dbReference type="AlphaFoldDB" id="A0AAD3T240"/>